<evidence type="ECO:0000313" key="3">
    <source>
        <dbReference type="EMBL" id="RFP77656.1"/>
    </source>
</evidence>
<dbReference type="Pfam" id="PF01476">
    <property type="entry name" value="LysM"/>
    <property type="match status" value="1"/>
</dbReference>
<keyword evidence="1" id="KW-0732">Signal</keyword>
<dbReference type="PANTHER" id="PTHR34700">
    <property type="entry name" value="POTASSIUM BINDING PROTEIN KBP"/>
    <property type="match status" value="1"/>
</dbReference>
<dbReference type="Proteomes" id="UP000261931">
    <property type="component" value="Unassembled WGS sequence"/>
</dbReference>
<feature type="chain" id="PRO_5016654437" evidence="1">
    <location>
        <begin position="27"/>
        <end position="410"/>
    </location>
</feature>
<gene>
    <name evidence="3" type="ORF">DY262_15750</name>
</gene>
<comment type="caution">
    <text evidence="3">The sequence shown here is derived from an EMBL/GenBank/DDBJ whole genome shotgun (WGS) entry which is preliminary data.</text>
</comment>
<organism evidence="3 4">
    <name type="scientific">Hydrogenophaga borbori</name>
    <dbReference type="NCBI Taxonomy" id="2294117"/>
    <lineage>
        <taxon>Bacteria</taxon>
        <taxon>Pseudomonadati</taxon>
        <taxon>Pseudomonadota</taxon>
        <taxon>Betaproteobacteria</taxon>
        <taxon>Burkholderiales</taxon>
        <taxon>Comamonadaceae</taxon>
        <taxon>Hydrogenophaga</taxon>
    </lineage>
</organism>
<reference evidence="3 4" key="1">
    <citation type="submission" date="2018-08" db="EMBL/GenBank/DDBJ databases">
        <title>Hydrogenophaga sp. LA-38 isolated from sludge.</title>
        <authorList>
            <person name="Im W.-T."/>
        </authorList>
    </citation>
    <scope>NUCLEOTIDE SEQUENCE [LARGE SCALE GENOMIC DNA]</scope>
    <source>
        <strain evidence="3 4">LA-38</strain>
    </source>
</reference>
<feature type="domain" description="LysM" evidence="2">
    <location>
        <begin position="66"/>
        <end position="115"/>
    </location>
</feature>
<evidence type="ECO:0000256" key="1">
    <source>
        <dbReference type="SAM" id="SignalP"/>
    </source>
</evidence>
<dbReference type="SMART" id="SM00257">
    <property type="entry name" value="LysM"/>
    <property type="match status" value="1"/>
</dbReference>
<feature type="signal peptide" evidence="1">
    <location>
        <begin position="1"/>
        <end position="26"/>
    </location>
</feature>
<protein>
    <submittedName>
        <fullName evidence="3">LysM domain-containing protein</fullName>
    </submittedName>
</protein>
<dbReference type="AlphaFoldDB" id="A0A372EGZ3"/>
<dbReference type="EMBL" id="QVLS01000010">
    <property type="protein sequence ID" value="RFP77656.1"/>
    <property type="molecule type" value="Genomic_DNA"/>
</dbReference>
<dbReference type="RefSeq" id="WP_116960054.1">
    <property type="nucleotide sequence ID" value="NZ_QVLS01000010.1"/>
</dbReference>
<dbReference type="CDD" id="cd00118">
    <property type="entry name" value="LysM"/>
    <property type="match status" value="1"/>
</dbReference>
<evidence type="ECO:0000313" key="4">
    <source>
        <dbReference type="Proteomes" id="UP000261931"/>
    </source>
</evidence>
<dbReference type="InterPro" id="IPR052196">
    <property type="entry name" value="Bact_Kbp"/>
</dbReference>
<keyword evidence="4" id="KW-1185">Reference proteome</keyword>
<dbReference type="InterPro" id="IPR018392">
    <property type="entry name" value="LysM"/>
</dbReference>
<accession>A0A372EGZ3</accession>
<dbReference type="SUPFAM" id="SSF54106">
    <property type="entry name" value="LysM domain"/>
    <property type="match status" value="1"/>
</dbReference>
<dbReference type="InterPro" id="IPR036779">
    <property type="entry name" value="LysM_dom_sf"/>
</dbReference>
<proteinExistence type="predicted"/>
<dbReference type="PROSITE" id="PS51782">
    <property type="entry name" value="LYSM"/>
    <property type="match status" value="1"/>
</dbReference>
<dbReference type="PANTHER" id="PTHR34700:SF4">
    <property type="entry name" value="PHAGE-LIKE ELEMENT PBSX PROTEIN XKDP"/>
    <property type="match status" value="1"/>
</dbReference>
<name>A0A372EGZ3_9BURK</name>
<sequence length="410" mass="44737">MRSNTRLISTIASAVGLACAAQAALAQSGPMPAEQRYPITPGQRATANQVAQAGVPLSELAPNAPDSYTVKSGDTLWAISGVFLRSQWRWPELWGMNLDDIKNPHRIYPGQTLYLIKTDGRATLSTRPGGSGEPGTIKVSPRTRYESLADTAIPPISLQTIESFLTEPLIVDENAIKRAPRIVATQENRVLLSRGDRAYARAISGEQPNADPLAVVDGRSIGYRVFRNATPLRDPITNEILGYEAQYVGKANVVSNERRREGVDAKGNKVEEIVPAGIDIVAAKEEMRVGDRLLPEPPREFLNFVPRAPQGPQSGHVVSVYGNAVNYAAQNMVVTINRGKQNGLEPGHVLALLRESNLVKDTTDSSRPDIRLPGERNGLMMVFRTFDRVSYAIVLEIDDGVQVGDRFLNP</sequence>
<dbReference type="PROSITE" id="PS51257">
    <property type="entry name" value="PROKAR_LIPOPROTEIN"/>
    <property type="match status" value="1"/>
</dbReference>
<evidence type="ECO:0000259" key="2">
    <source>
        <dbReference type="PROSITE" id="PS51782"/>
    </source>
</evidence>
<dbReference type="Gene3D" id="3.10.350.10">
    <property type="entry name" value="LysM domain"/>
    <property type="match status" value="1"/>
</dbReference>